<comment type="function">
    <text evidence="11">Involved in protein export. Participates in an early event of protein translocation.</text>
</comment>
<comment type="similarity">
    <text evidence="2 11">Belongs to the SecG family.</text>
</comment>
<dbReference type="GO" id="GO:0009306">
    <property type="term" value="P:protein secretion"/>
    <property type="evidence" value="ECO:0007669"/>
    <property type="project" value="UniProtKB-UniRule"/>
</dbReference>
<keyword evidence="5 11" id="KW-1003">Cell membrane</keyword>
<reference evidence="12 14" key="1">
    <citation type="submission" date="2017-06" db="EMBL/GenBank/DDBJ databases">
        <title>Complete genome of Francisella adeliensis.</title>
        <authorList>
            <person name="Vallesi A."/>
            <person name="Sjodin A."/>
        </authorList>
    </citation>
    <scope>NUCLEOTIDE SEQUENCE [LARGE SCALE GENOMIC DNA]</scope>
    <source>
        <strain evidence="12 14">FDC440</strain>
    </source>
</reference>
<dbReference type="InterPro" id="IPR004692">
    <property type="entry name" value="SecG"/>
</dbReference>
<dbReference type="KEGG" id="fad:CDH04_08970"/>
<evidence type="ECO:0000256" key="7">
    <source>
        <dbReference type="ARBA" id="ARBA00022927"/>
    </source>
</evidence>
<dbReference type="RefSeq" id="WP_112870694.1">
    <property type="nucleotide sequence ID" value="NZ_CP021781.1"/>
</dbReference>
<keyword evidence="10 11" id="KW-0472">Membrane</keyword>
<dbReference type="PANTHER" id="PTHR34182:SF1">
    <property type="entry name" value="PROTEIN-EXPORT MEMBRANE PROTEIN SECG"/>
    <property type="match status" value="1"/>
</dbReference>
<keyword evidence="4 11" id="KW-0813">Transport</keyword>
<dbReference type="GO" id="GO:0005886">
    <property type="term" value="C:plasma membrane"/>
    <property type="evidence" value="ECO:0007669"/>
    <property type="project" value="UniProtKB-SubCell"/>
</dbReference>
<keyword evidence="9 11" id="KW-0811">Translocation</keyword>
<dbReference type="GO" id="GO:0043952">
    <property type="term" value="P:protein transport by the Sec complex"/>
    <property type="evidence" value="ECO:0007669"/>
    <property type="project" value="TreeGrafter"/>
</dbReference>
<dbReference type="Proteomes" id="UP000251120">
    <property type="component" value="Chromosome"/>
</dbReference>
<sequence>MYSIILTIDVIAALAIIVLVLLQQGKGADMGVSFGAGSSNTVFGSKGSASFLFKATIFCTAVFFVGCLTLGYLGKSPKAATTDTSAKSIANQYDYEQYQKETGQDKATKQVQDIVAKTNAATQSK</sequence>
<keyword evidence="8 11" id="KW-1133">Transmembrane helix</keyword>
<dbReference type="Proteomes" id="UP000681131">
    <property type="component" value="Chromosome"/>
</dbReference>
<dbReference type="AlphaFoldDB" id="A0A2Z4Y047"/>
<keyword evidence="6 11" id="KW-0812">Transmembrane</keyword>
<keyword evidence="7 11" id="KW-0653">Protein transport</keyword>
<keyword evidence="15" id="KW-1185">Reference proteome</keyword>
<dbReference type="EMBL" id="CP021781">
    <property type="protein sequence ID" value="AXA34517.1"/>
    <property type="molecule type" value="Genomic_DNA"/>
</dbReference>
<comment type="subcellular location">
    <subcellularLocation>
        <location evidence="1 11">Cell membrane</location>
        <topology evidence="1 11">Multi-pass membrane protein</topology>
    </subcellularLocation>
</comment>
<reference evidence="13 15" key="2">
    <citation type="submission" date="2019-08" db="EMBL/GenBank/DDBJ databases">
        <title>Complete genome sequences of Francisella adeliensis (FSC1325 and FSC1326).</title>
        <authorList>
            <person name="Ohrman C."/>
            <person name="Uneklint I."/>
            <person name="Vallesi A."/>
            <person name="Karlsson L."/>
            <person name="Sjodin A."/>
        </authorList>
    </citation>
    <scope>NUCLEOTIDE SEQUENCE [LARGE SCALE GENOMIC DNA]</scope>
    <source>
        <strain evidence="13 15">FSC1325</strain>
    </source>
</reference>
<evidence type="ECO:0000313" key="15">
    <source>
        <dbReference type="Proteomes" id="UP000681131"/>
    </source>
</evidence>
<dbReference type="PRINTS" id="PR01651">
    <property type="entry name" value="SECGEXPORT"/>
</dbReference>
<evidence type="ECO:0000313" key="13">
    <source>
        <dbReference type="EMBL" id="QIW12764.1"/>
    </source>
</evidence>
<dbReference type="Pfam" id="PF03840">
    <property type="entry name" value="SecG"/>
    <property type="match status" value="1"/>
</dbReference>
<accession>A0A2Z4Y047</accession>
<evidence type="ECO:0000256" key="3">
    <source>
        <dbReference type="ARBA" id="ARBA00017876"/>
    </source>
</evidence>
<evidence type="ECO:0000256" key="2">
    <source>
        <dbReference type="ARBA" id="ARBA00008445"/>
    </source>
</evidence>
<evidence type="ECO:0000256" key="8">
    <source>
        <dbReference type="ARBA" id="ARBA00022989"/>
    </source>
</evidence>
<dbReference type="PANTHER" id="PTHR34182">
    <property type="entry name" value="PROTEIN-EXPORT MEMBRANE PROTEIN SECG"/>
    <property type="match status" value="1"/>
</dbReference>
<gene>
    <name evidence="13" type="primary">secG</name>
    <name evidence="12" type="ORF">CDH04_08970</name>
    <name evidence="13" type="ORF">FZC43_08975</name>
</gene>
<organism evidence="12 14">
    <name type="scientific">Francisella adeliensis</name>
    <dbReference type="NCBI Taxonomy" id="2007306"/>
    <lineage>
        <taxon>Bacteria</taxon>
        <taxon>Pseudomonadati</taxon>
        <taxon>Pseudomonadota</taxon>
        <taxon>Gammaproteobacteria</taxon>
        <taxon>Thiotrichales</taxon>
        <taxon>Francisellaceae</taxon>
        <taxon>Francisella</taxon>
    </lineage>
</organism>
<evidence type="ECO:0000256" key="11">
    <source>
        <dbReference type="RuleBase" id="RU365087"/>
    </source>
</evidence>
<protein>
    <recommendedName>
        <fullName evidence="3 11">Protein-export membrane protein SecG</fullName>
    </recommendedName>
</protein>
<dbReference type="OrthoDB" id="9813947at2"/>
<feature type="transmembrane region" description="Helical" evidence="11">
    <location>
        <begin position="51"/>
        <end position="73"/>
    </location>
</feature>
<dbReference type="EMBL" id="CP043424">
    <property type="protein sequence ID" value="QIW12764.1"/>
    <property type="molecule type" value="Genomic_DNA"/>
</dbReference>
<proteinExistence type="inferred from homology"/>
<evidence type="ECO:0000313" key="14">
    <source>
        <dbReference type="Proteomes" id="UP000251120"/>
    </source>
</evidence>
<comment type="caution">
    <text evidence="11">Lacks conserved residue(s) required for the propagation of feature annotation.</text>
</comment>
<name>A0A2Z4Y047_9GAMM</name>
<evidence type="ECO:0000256" key="6">
    <source>
        <dbReference type="ARBA" id="ARBA00022692"/>
    </source>
</evidence>
<evidence type="ECO:0000256" key="1">
    <source>
        <dbReference type="ARBA" id="ARBA00004651"/>
    </source>
</evidence>
<evidence type="ECO:0000256" key="5">
    <source>
        <dbReference type="ARBA" id="ARBA00022475"/>
    </source>
</evidence>
<evidence type="ECO:0000256" key="9">
    <source>
        <dbReference type="ARBA" id="ARBA00023010"/>
    </source>
</evidence>
<evidence type="ECO:0000256" key="4">
    <source>
        <dbReference type="ARBA" id="ARBA00022448"/>
    </source>
</evidence>
<dbReference type="GO" id="GO:0015450">
    <property type="term" value="F:protein-transporting ATPase activity"/>
    <property type="evidence" value="ECO:0007669"/>
    <property type="project" value="UniProtKB-UniRule"/>
</dbReference>
<evidence type="ECO:0000256" key="10">
    <source>
        <dbReference type="ARBA" id="ARBA00023136"/>
    </source>
</evidence>
<evidence type="ECO:0000313" key="12">
    <source>
        <dbReference type="EMBL" id="AXA34517.1"/>
    </source>
</evidence>
<dbReference type="NCBIfam" id="TIGR00810">
    <property type="entry name" value="secG"/>
    <property type="match status" value="1"/>
</dbReference>
<dbReference type="GO" id="GO:0065002">
    <property type="term" value="P:intracellular protein transmembrane transport"/>
    <property type="evidence" value="ECO:0007669"/>
    <property type="project" value="TreeGrafter"/>
</dbReference>